<dbReference type="GO" id="GO:0016881">
    <property type="term" value="F:acid-amino acid ligase activity"/>
    <property type="evidence" value="ECO:0007669"/>
    <property type="project" value="InterPro"/>
</dbReference>
<dbReference type="SUPFAM" id="SSF53623">
    <property type="entry name" value="MurD-like peptide ligases, catalytic domain"/>
    <property type="match status" value="1"/>
</dbReference>
<accession>A0A1F5TME4</accession>
<feature type="domain" description="Mur ligase central" evidence="4">
    <location>
        <begin position="76"/>
        <end position="204"/>
    </location>
</feature>
<reference evidence="5 6" key="1">
    <citation type="journal article" date="2016" name="Nat. Commun.">
        <title>Thousands of microbial genomes shed light on interconnected biogeochemical processes in an aquifer system.</title>
        <authorList>
            <person name="Anantharaman K."/>
            <person name="Brown C.T."/>
            <person name="Hug L.A."/>
            <person name="Sharon I."/>
            <person name="Castelle C.J."/>
            <person name="Probst A.J."/>
            <person name="Thomas B.C."/>
            <person name="Singh A."/>
            <person name="Wilkins M.J."/>
            <person name="Karaoz U."/>
            <person name="Brodie E.L."/>
            <person name="Williams K.H."/>
            <person name="Hubbard S.S."/>
            <person name="Banfield J.F."/>
        </authorList>
    </citation>
    <scope>NUCLEOTIDE SEQUENCE [LARGE SCALE GENOMIC DNA]</scope>
</reference>
<protein>
    <recommendedName>
        <fullName evidence="4">Mur ligase central domain-containing protein</fullName>
    </recommendedName>
</protein>
<dbReference type="AlphaFoldDB" id="A0A1F5TME4"/>
<keyword evidence="2" id="KW-0547">Nucleotide-binding</keyword>
<evidence type="ECO:0000313" key="5">
    <source>
        <dbReference type="EMBL" id="OGF40036.1"/>
    </source>
</evidence>
<evidence type="ECO:0000259" key="4">
    <source>
        <dbReference type="Pfam" id="PF08245"/>
    </source>
</evidence>
<evidence type="ECO:0000256" key="3">
    <source>
        <dbReference type="ARBA" id="ARBA00022840"/>
    </source>
</evidence>
<evidence type="ECO:0000313" key="6">
    <source>
        <dbReference type="Proteomes" id="UP000177579"/>
    </source>
</evidence>
<dbReference type="InterPro" id="IPR051046">
    <property type="entry name" value="MurCDEF_CellWall_CoF430Synth"/>
</dbReference>
<dbReference type="EMBL" id="MFGO01000038">
    <property type="protein sequence ID" value="OGF40036.1"/>
    <property type="molecule type" value="Genomic_DNA"/>
</dbReference>
<comment type="caution">
    <text evidence="5">The sequence shown here is derived from an EMBL/GenBank/DDBJ whole genome shotgun (WGS) entry which is preliminary data.</text>
</comment>
<evidence type="ECO:0000256" key="1">
    <source>
        <dbReference type="ARBA" id="ARBA00022598"/>
    </source>
</evidence>
<dbReference type="Proteomes" id="UP000177579">
    <property type="component" value="Unassembled WGS sequence"/>
</dbReference>
<proteinExistence type="predicted"/>
<name>A0A1F5TME4_9BACT</name>
<keyword evidence="3" id="KW-0067">ATP-binding</keyword>
<organism evidence="5 6">
    <name type="scientific">Candidatus Falkowbacteria bacterium RIFOXYD2_FULL_34_120</name>
    <dbReference type="NCBI Taxonomy" id="1798007"/>
    <lineage>
        <taxon>Bacteria</taxon>
        <taxon>Candidatus Falkowiibacteriota</taxon>
    </lineage>
</organism>
<evidence type="ECO:0000256" key="2">
    <source>
        <dbReference type="ARBA" id="ARBA00022741"/>
    </source>
</evidence>
<dbReference type="PANTHER" id="PTHR43024:SF1">
    <property type="entry name" value="UDP-N-ACETYLMURAMOYL-TRIPEPTIDE--D-ALANYL-D-ALANINE LIGASE"/>
    <property type="match status" value="1"/>
</dbReference>
<keyword evidence="1" id="KW-0436">Ligase</keyword>
<dbReference type="GO" id="GO:0005524">
    <property type="term" value="F:ATP binding"/>
    <property type="evidence" value="ECO:0007669"/>
    <property type="project" value="UniProtKB-KW"/>
</dbReference>
<dbReference type="Pfam" id="PF08245">
    <property type="entry name" value="Mur_ligase_M"/>
    <property type="match status" value="1"/>
</dbReference>
<gene>
    <name evidence="5" type="ORF">A2531_07485</name>
</gene>
<dbReference type="InterPro" id="IPR013221">
    <property type="entry name" value="Mur_ligase_cen"/>
</dbReference>
<dbReference type="PANTHER" id="PTHR43024">
    <property type="entry name" value="UDP-N-ACETYLMURAMOYL-TRIPEPTIDE--D-ALANYL-D-ALANINE LIGASE"/>
    <property type="match status" value="1"/>
</dbReference>
<sequence length="221" mass="25148">MIIIVSGNSNKYFIKEEIKKILLKKGFDVRANPKNFNTEIGLPLSILYLKSGYGCYTNWLPIILSAPRAVFSEFPKILVLELGTSAPGDMKYLLSIVKPDISIIYSITQRYLDGFPSLEKLIGEYEYLAKRTKNLLILNNDAELVKNLQIGANCKKIFFGLEKGGDWQVKNIKKNNKGQGFEVYLNNKKYKDIQINKFGEHHVCASLIGLIIDKQFLNYAE</sequence>
<dbReference type="InterPro" id="IPR036565">
    <property type="entry name" value="Mur-like_cat_sf"/>
</dbReference>
<dbReference type="Gene3D" id="3.40.1190.10">
    <property type="entry name" value="Mur-like, catalytic domain"/>
    <property type="match status" value="1"/>
</dbReference>